<keyword evidence="5" id="KW-1185">Reference proteome</keyword>
<evidence type="ECO:0000256" key="1">
    <source>
        <dbReference type="ARBA" id="ARBA00022490"/>
    </source>
</evidence>
<dbReference type="InterPro" id="IPR036384">
    <property type="entry name" value="Tus_sf"/>
</dbReference>
<reference evidence="4 5" key="1">
    <citation type="submission" date="2020-04" db="EMBL/GenBank/DDBJ databases">
        <title>Ferrimonas sp. S7 isolated from sea water.</title>
        <authorList>
            <person name="Bae S.S."/>
            <person name="Baek K."/>
        </authorList>
    </citation>
    <scope>NUCLEOTIDE SEQUENCE [LARGE SCALE GENOMIC DNA]</scope>
    <source>
        <strain evidence="4 5">S7</strain>
    </source>
</reference>
<accession>A0A6H1UE55</accession>
<dbReference type="GO" id="GO:0005737">
    <property type="term" value="C:cytoplasm"/>
    <property type="evidence" value="ECO:0007669"/>
    <property type="project" value="InterPro"/>
</dbReference>
<proteinExistence type="predicted"/>
<dbReference type="AlphaFoldDB" id="A0A6H1UE55"/>
<dbReference type="Gene3D" id="3.30.54.10">
    <property type="match status" value="1"/>
</dbReference>
<dbReference type="EMBL" id="CP051180">
    <property type="protein sequence ID" value="QIZ76496.1"/>
    <property type="molecule type" value="Genomic_DNA"/>
</dbReference>
<evidence type="ECO:0000256" key="2">
    <source>
        <dbReference type="ARBA" id="ARBA00022705"/>
    </source>
</evidence>
<dbReference type="Gene3D" id="3.50.14.10">
    <property type="entry name" value="Replication terminator Tus, domain 1 superfamily/Replication terminator Tus"/>
    <property type="match status" value="1"/>
</dbReference>
<dbReference type="KEGG" id="fes:HER31_06240"/>
<evidence type="ECO:0000313" key="5">
    <source>
        <dbReference type="Proteomes" id="UP000501602"/>
    </source>
</evidence>
<evidence type="ECO:0000256" key="3">
    <source>
        <dbReference type="ARBA" id="ARBA00023125"/>
    </source>
</evidence>
<organism evidence="4 5">
    <name type="scientific">Ferrimonas lipolytica</name>
    <dbReference type="NCBI Taxonomy" id="2724191"/>
    <lineage>
        <taxon>Bacteria</taxon>
        <taxon>Pseudomonadati</taxon>
        <taxon>Pseudomonadota</taxon>
        <taxon>Gammaproteobacteria</taxon>
        <taxon>Alteromonadales</taxon>
        <taxon>Ferrimonadaceae</taxon>
        <taxon>Ferrimonas</taxon>
    </lineage>
</organism>
<name>A0A6H1UE55_9GAMM</name>
<sequence>MITTINSPILTAIDSQQLHDKFAASQQLRQRLVETLAQRAPLQQLLCKLPGSLQTQPLHRFEQINVAAINNSSAHGLITDAIKDLYRNGDDVQSQRVRRYPGLIRFNPSPNSKLAELCQQLDQSIDTFKASLHRITAAAPNKQDLRFEILHDIAPNLITMHYYRSPMMIGQGIKRVRFGWVAKRIVAKTSKHEILTRLHNSLSSPGKVIADMPAWRQNIEQEYRAVDSLPANVELRIDREGGLRPTAFIQFSQGGRTQTPANLPLLIEQAEPIEVVPLPDWQQSDYPPAKGELLIPRLHLYRIN</sequence>
<keyword evidence="2" id="KW-0235">DNA replication</keyword>
<protein>
    <submittedName>
        <fullName evidence="4">DNA replication terminus site-binding protein</fullName>
    </submittedName>
</protein>
<dbReference type="Proteomes" id="UP000501602">
    <property type="component" value="Chromosome"/>
</dbReference>
<dbReference type="RefSeq" id="WP_168659758.1">
    <property type="nucleotide sequence ID" value="NZ_CP051180.1"/>
</dbReference>
<dbReference type="InterPro" id="IPR036381">
    <property type="entry name" value="Tus_dom1"/>
</dbReference>
<evidence type="ECO:0000313" key="4">
    <source>
        <dbReference type="EMBL" id="QIZ76496.1"/>
    </source>
</evidence>
<dbReference type="SUPFAM" id="SSF56596">
    <property type="entry name" value="Replication terminator protein (Tus)"/>
    <property type="match status" value="1"/>
</dbReference>
<gene>
    <name evidence="4" type="ORF">HER31_06240</name>
</gene>
<dbReference type="GO" id="GO:0003677">
    <property type="term" value="F:DNA binding"/>
    <property type="evidence" value="ECO:0007669"/>
    <property type="project" value="UniProtKB-KW"/>
</dbReference>
<dbReference type="InterPro" id="IPR008865">
    <property type="entry name" value="DNA_replication_term_site-bd"/>
</dbReference>
<dbReference type="Pfam" id="PF05472">
    <property type="entry name" value="Ter"/>
    <property type="match status" value="1"/>
</dbReference>
<keyword evidence="1" id="KW-0963">Cytoplasm</keyword>
<dbReference type="GO" id="GO:0006274">
    <property type="term" value="P:DNA replication termination"/>
    <property type="evidence" value="ECO:0007669"/>
    <property type="project" value="InterPro"/>
</dbReference>
<keyword evidence="3" id="KW-0238">DNA-binding</keyword>